<evidence type="ECO:0000313" key="3">
    <source>
        <dbReference type="EMBL" id="RDW17041.1"/>
    </source>
</evidence>
<name>A0A3D8PP76_9BACI</name>
<feature type="compositionally biased region" description="Basic and acidic residues" evidence="2">
    <location>
        <begin position="46"/>
        <end position="57"/>
    </location>
</feature>
<evidence type="ECO:0000256" key="1">
    <source>
        <dbReference type="SAM" id="Coils"/>
    </source>
</evidence>
<comment type="caution">
    <text evidence="3">The sequence shown here is derived from an EMBL/GenBank/DDBJ whole genome shotgun (WGS) entry which is preliminary data.</text>
</comment>
<evidence type="ECO:0000313" key="4">
    <source>
        <dbReference type="Proteomes" id="UP000257143"/>
    </source>
</evidence>
<reference evidence="4" key="1">
    <citation type="submission" date="2017-11" db="EMBL/GenBank/DDBJ databases">
        <authorList>
            <person name="Zhu W."/>
        </authorList>
    </citation>
    <scope>NUCLEOTIDE SEQUENCE [LARGE SCALE GENOMIC DNA]</scope>
    <source>
        <strain evidence="4">CAU 1183</strain>
    </source>
</reference>
<proteinExistence type="predicted"/>
<protein>
    <submittedName>
        <fullName evidence="3">Phage capsid protein</fullName>
    </submittedName>
</protein>
<feature type="coiled-coil region" evidence="1">
    <location>
        <begin position="63"/>
        <end position="109"/>
    </location>
</feature>
<feature type="compositionally biased region" description="Polar residues" evidence="2">
    <location>
        <begin position="174"/>
        <end position="185"/>
    </location>
</feature>
<accession>A0A3D8PP76</accession>
<dbReference type="InterPro" id="IPR025580">
    <property type="entry name" value="Gp46"/>
</dbReference>
<dbReference type="Proteomes" id="UP000257143">
    <property type="component" value="Unassembled WGS sequence"/>
</dbReference>
<feature type="region of interest" description="Disordered" evidence="2">
    <location>
        <begin position="168"/>
        <end position="196"/>
    </location>
</feature>
<organism evidence="3 4">
    <name type="scientific">Oceanobacillus arenosus</name>
    <dbReference type="NCBI Taxonomy" id="1229153"/>
    <lineage>
        <taxon>Bacteria</taxon>
        <taxon>Bacillati</taxon>
        <taxon>Bacillota</taxon>
        <taxon>Bacilli</taxon>
        <taxon>Bacillales</taxon>
        <taxon>Bacillaceae</taxon>
        <taxon>Oceanobacillus</taxon>
    </lineage>
</organism>
<dbReference type="OrthoDB" id="2365850at2"/>
<evidence type="ECO:0000256" key="2">
    <source>
        <dbReference type="SAM" id="MobiDB-lite"/>
    </source>
</evidence>
<gene>
    <name evidence="3" type="ORF">CWR48_15685</name>
</gene>
<dbReference type="Pfam" id="PF14265">
    <property type="entry name" value="DUF4355"/>
    <property type="match status" value="1"/>
</dbReference>
<dbReference type="AlphaFoldDB" id="A0A3D8PP76"/>
<sequence length="211" mass="24315">MELKNNRFLPLNLQFFADPDPEPTPDPEPIPDPEPTPDPEPIPDPEPSKEKTYSQEEMEEIIKQRVAREKKAAEKAVQEAEKLAKMNEEQKRQYEFEKLQKELEDYKKKDAYNTMSKEASKMLVEHEIVADEKVLSFVVKETADETKDMVNAFVDLIKEKVQDGVKKALAGTSPKKNNTTPGTATSKEEIMKEKDSIKRQKLIQENIHLFK</sequence>
<feature type="region of interest" description="Disordered" evidence="2">
    <location>
        <begin position="1"/>
        <end position="57"/>
    </location>
</feature>
<dbReference type="RefSeq" id="WP_115774271.1">
    <property type="nucleotide sequence ID" value="NZ_PIOC01000023.1"/>
</dbReference>
<dbReference type="EMBL" id="PIOC01000023">
    <property type="protein sequence ID" value="RDW17041.1"/>
    <property type="molecule type" value="Genomic_DNA"/>
</dbReference>
<feature type="compositionally biased region" description="Acidic residues" evidence="2">
    <location>
        <begin position="19"/>
        <end position="43"/>
    </location>
</feature>
<feature type="compositionally biased region" description="Basic and acidic residues" evidence="2">
    <location>
        <begin position="186"/>
        <end position="196"/>
    </location>
</feature>
<keyword evidence="1" id="KW-0175">Coiled coil</keyword>
<keyword evidence="4" id="KW-1185">Reference proteome</keyword>